<dbReference type="EMBL" id="JBHRXK010000002">
    <property type="protein sequence ID" value="MFC3550309.1"/>
    <property type="molecule type" value="Genomic_DNA"/>
</dbReference>
<dbReference type="Proteomes" id="UP001595740">
    <property type="component" value="Unassembled WGS sequence"/>
</dbReference>
<evidence type="ECO:0000313" key="2">
    <source>
        <dbReference type="EMBL" id="MFC3550309.1"/>
    </source>
</evidence>
<proteinExistence type="predicted"/>
<name>A0ABV7RL08_9GAMM</name>
<dbReference type="RefSeq" id="WP_386758081.1">
    <property type="nucleotide sequence ID" value="NZ_JBHRXK010000002.1"/>
</dbReference>
<keyword evidence="1" id="KW-0732">Signal</keyword>
<protein>
    <recommendedName>
        <fullName evidence="4">Secreted protein</fullName>
    </recommendedName>
</protein>
<reference evidence="3" key="1">
    <citation type="journal article" date="2019" name="Int. J. Syst. Evol. Microbiol.">
        <title>The Global Catalogue of Microorganisms (GCM) 10K type strain sequencing project: providing services to taxonomists for standard genome sequencing and annotation.</title>
        <authorList>
            <consortium name="The Broad Institute Genomics Platform"/>
            <consortium name="The Broad Institute Genome Sequencing Center for Infectious Disease"/>
            <person name="Wu L."/>
            <person name="Ma J."/>
        </authorList>
    </citation>
    <scope>NUCLEOTIDE SEQUENCE [LARGE SCALE GENOMIC DNA]</scope>
    <source>
        <strain evidence="3">KCTC 42875</strain>
    </source>
</reference>
<accession>A0ABV7RL08</accession>
<feature type="chain" id="PRO_5045926896" description="Secreted protein" evidence="1">
    <location>
        <begin position="22"/>
        <end position="144"/>
    </location>
</feature>
<sequence length="144" mass="15019">MIRNLPLALFLSVAATLPAAAQGVRGACYEVAGTTRLVLVETACEQALDCVADPGAMTARDADPAVDTVWAVNGPVFVDDAGQVLDEPPMQGTIRAVWSLVLEAGHTPRRLQLVHDGEPVAAAFEPTPGCAALPPAAVKRLLNR</sequence>
<organism evidence="2 3">
    <name type="scientific">Lysobacter cavernae</name>
    <dbReference type="NCBI Taxonomy" id="1685901"/>
    <lineage>
        <taxon>Bacteria</taxon>
        <taxon>Pseudomonadati</taxon>
        <taxon>Pseudomonadota</taxon>
        <taxon>Gammaproteobacteria</taxon>
        <taxon>Lysobacterales</taxon>
        <taxon>Lysobacteraceae</taxon>
        <taxon>Lysobacter</taxon>
    </lineage>
</organism>
<feature type="signal peptide" evidence="1">
    <location>
        <begin position="1"/>
        <end position="21"/>
    </location>
</feature>
<evidence type="ECO:0000313" key="3">
    <source>
        <dbReference type="Proteomes" id="UP001595740"/>
    </source>
</evidence>
<evidence type="ECO:0000256" key="1">
    <source>
        <dbReference type="SAM" id="SignalP"/>
    </source>
</evidence>
<evidence type="ECO:0008006" key="4">
    <source>
        <dbReference type="Google" id="ProtNLM"/>
    </source>
</evidence>
<comment type="caution">
    <text evidence="2">The sequence shown here is derived from an EMBL/GenBank/DDBJ whole genome shotgun (WGS) entry which is preliminary data.</text>
</comment>
<gene>
    <name evidence="2" type="ORF">ACFOLC_04700</name>
</gene>
<keyword evidence="3" id="KW-1185">Reference proteome</keyword>